<dbReference type="InterPro" id="IPR001647">
    <property type="entry name" value="HTH_TetR"/>
</dbReference>
<feature type="DNA-binding region" description="H-T-H motif" evidence="2">
    <location>
        <begin position="56"/>
        <end position="75"/>
    </location>
</feature>
<name>A0A7W9E804_9CAUL</name>
<evidence type="ECO:0000313" key="6">
    <source>
        <dbReference type="Proteomes" id="UP000548978"/>
    </source>
</evidence>
<accession>A0A7W9E804</accession>
<dbReference type="PRINTS" id="PR00455">
    <property type="entry name" value="HTHTETR"/>
</dbReference>
<evidence type="ECO:0000256" key="3">
    <source>
        <dbReference type="SAM" id="MobiDB-lite"/>
    </source>
</evidence>
<sequence>MRDIVLNPPVDAPEAQGSDTGARPLNRRQVAKQRTRGKVIEAARNLFAQRGYDAATIRDIAREAGMSTGAVFANFQDKSELFDTVLAEDLARLAEALTRGIKTGTDLKSRLLGGFVAGYEATLDQLPLVQAVVARAWHQPLQDARKGRELIAPVIEGLESLVADAIKAGELKPTTDAALVTELVWVAYLSNYRRAAYDSWTIDTLKSHLEQQIDIILSGQRAR</sequence>
<evidence type="ECO:0000259" key="4">
    <source>
        <dbReference type="PROSITE" id="PS50977"/>
    </source>
</evidence>
<dbReference type="InterPro" id="IPR036271">
    <property type="entry name" value="Tet_transcr_reg_TetR-rel_C_sf"/>
</dbReference>
<feature type="domain" description="HTH tetR-type" evidence="4">
    <location>
        <begin position="33"/>
        <end position="93"/>
    </location>
</feature>
<dbReference type="RefSeq" id="WP_123286000.1">
    <property type="nucleotide sequence ID" value="NZ_JACIJB010000012.1"/>
</dbReference>
<dbReference type="Gene3D" id="1.10.357.10">
    <property type="entry name" value="Tetracycline Repressor, domain 2"/>
    <property type="match status" value="1"/>
</dbReference>
<dbReference type="Proteomes" id="UP000548978">
    <property type="component" value="Unassembled WGS sequence"/>
</dbReference>
<dbReference type="GO" id="GO:0000976">
    <property type="term" value="F:transcription cis-regulatory region binding"/>
    <property type="evidence" value="ECO:0007669"/>
    <property type="project" value="TreeGrafter"/>
</dbReference>
<dbReference type="AlphaFoldDB" id="A0A7W9E804"/>
<feature type="region of interest" description="Disordered" evidence="3">
    <location>
        <begin position="1"/>
        <end position="33"/>
    </location>
</feature>
<dbReference type="PANTHER" id="PTHR30055:SF226">
    <property type="entry name" value="HTH-TYPE TRANSCRIPTIONAL REGULATOR PKSA"/>
    <property type="match status" value="1"/>
</dbReference>
<evidence type="ECO:0000256" key="1">
    <source>
        <dbReference type="ARBA" id="ARBA00023125"/>
    </source>
</evidence>
<protein>
    <submittedName>
        <fullName evidence="5">AcrR family transcriptional regulator</fullName>
    </submittedName>
</protein>
<dbReference type="SUPFAM" id="SSF48498">
    <property type="entry name" value="Tetracyclin repressor-like, C-terminal domain"/>
    <property type="match status" value="1"/>
</dbReference>
<proteinExistence type="predicted"/>
<keyword evidence="1 2" id="KW-0238">DNA-binding</keyword>
<dbReference type="OrthoDB" id="9816431at2"/>
<gene>
    <name evidence="5" type="ORF">FHS65_002314</name>
</gene>
<dbReference type="InterPro" id="IPR009057">
    <property type="entry name" value="Homeodomain-like_sf"/>
</dbReference>
<comment type="caution">
    <text evidence="5">The sequence shown here is derived from an EMBL/GenBank/DDBJ whole genome shotgun (WGS) entry which is preliminary data.</text>
</comment>
<dbReference type="SUPFAM" id="SSF46689">
    <property type="entry name" value="Homeodomain-like"/>
    <property type="match status" value="1"/>
</dbReference>
<dbReference type="Pfam" id="PF00440">
    <property type="entry name" value="TetR_N"/>
    <property type="match status" value="1"/>
</dbReference>
<reference evidence="5 6" key="1">
    <citation type="submission" date="2020-08" db="EMBL/GenBank/DDBJ databases">
        <title>Genomic Encyclopedia of Type Strains, Phase IV (KMG-IV): sequencing the most valuable type-strain genomes for metagenomic binning, comparative biology and taxonomic classification.</title>
        <authorList>
            <person name="Goeker M."/>
        </authorList>
    </citation>
    <scope>NUCLEOTIDE SEQUENCE [LARGE SCALE GENOMIC DNA]</scope>
    <source>
        <strain evidence="5 6">DSM 24448</strain>
    </source>
</reference>
<keyword evidence="6" id="KW-1185">Reference proteome</keyword>
<evidence type="ECO:0000256" key="2">
    <source>
        <dbReference type="PROSITE-ProRule" id="PRU00335"/>
    </source>
</evidence>
<evidence type="ECO:0000313" key="5">
    <source>
        <dbReference type="EMBL" id="MBB5661551.1"/>
    </source>
</evidence>
<organism evidence="5 6">
    <name type="scientific">Brevundimonas halotolerans</name>
    <dbReference type="NCBI Taxonomy" id="69670"/>
    <lineage>
        <taxon>Bacteria</taxon>
        <taxon>Pseudomonadati</taxon>
        <taxon>Pseudomonadota</taxon>
        <taxon>Alphaproteobacteria</taxon>
        <taxon>Caulobacterales</taxon>
        <taxon>Caulobacteraceae</taxon>
        <taxon>Brevundimonas</taxon>
    </lineage>
</organism>
<dbReference type="EMBL" id="JACIJB010000012">
    <property type="protein sequence ID" value="MBB5661551.1"/>
    <property type="molecule type" value="Genomic_DNA"/>
</dbReference>
<dbReference type="InterPro" id="IPR050109">
    <property type="entry name" value="HTH-type_TetR-like_transc_reg"/>
</dbReference>
<dbReference type="PANTHER" id="PTHR30055">
    <property type="entry name" value="HTH-TYPE TRANSCRIPTIONAL REGULATOR RUTR"/>
    <property type="match status" value="1"/>
</dbReference>
<dbReference type="PROSITE" id="PS50977">
    <property type="entry name" value="HTH_TETR_2"/>
    <property type="match status" value="1"/>
</dbReference>
<dbReference type="GO" id="GO:0003700">
    <property type="term" value="F:DNA-binding transcription factor activity"/>
    <property type="evidence" value="ECO:0007669"/>
    <property type="project" value="TreeGrafter"/>
</dbReference>